<name>A0A6G9YR08_9NOCA</name>
<keyword evidence="3" id="KW-0812">Transmembrane</keyword>
<dbReference type="AlphaFoldDB" id="A0A6G9YR08"/>
<keyword evidence="1" id="KW-0175">Coiled coil</keyword>
<feature type="region of interest" description="Disordered" evidence="2">
    <location>
        <begin position="1"/>
        <end position="32"/>
    </location>
</feature>
<evidence type="ECO:0008006" key="6">
    <source>
        <dbReference type="Google" id="ProtNLM"/>
    </source>
</evidence>
<reference evidence="4 5" key="1">
    <citation type="journal article" date="2019" name="ACS Chem. Biol.">
        <title>Identification and Mobilization of a Cryptic Antibiotic Biosynthesis Gene Locus from a Human-Pathogenic Nocardia Isolate.</title>
        <authorList>
            <person name="Herisse M."/>
            <person name="Ishida K."/>
            <person name="Porter J.L."/>
            <person name="Howden B."/>
            <person name="Hertweck C."/>
            <person name="Stinear T.P."/>
            <person name="Pidot S.J."/>
        </authorList>
    </citation>
    <scope>NUCLEOTIDE SEQUENCE [LARGE SCALE GENOMIC DNA]</scope>
    <source>
        <strain evidence="4 5">AUSMDU00012717</strain>
    </source>
</reference>
<evidence type="ECO:0000313" key="4">
    <source>
        <dbReference type="EMBL" id="QIS15654.1"/>
    </source>
</evidence>
<gene>
    <name evidence="4" type="ORF">F5544_39165</name>
</gene>
<dbReference type="Proteomes" id="UP000503540">
    <property type="component" value="Chromosome"/>
</dbReference>
<organism evidence="4 5">
    <name type="scientific">Nocardia arthritidis</name>
    <dbReference type="NCBI Taxonomy" id="228602"/>
    <lineage>
        <taxon>Bacteria</taxon>
        <taxon>Bacillati</taxon>
        <taxon>Actinomycetota</taxon>
        <taxon>Actinomycetes</taxon>
        <taxon>Mycobacteriales</taxon>
        <taxon>Nocardiaceae</taxon>
        <taxon>Nocardia</taxon>
    </lineage>
</organism>
<evidence type="ECO:0000313" key="5">
    <source>
        <dbReference type="Proteomes" id="UP000503540"/>
    </source>
</evidence>
<proteinExistence type="predicted"/>
<evidence type="ECO:0000256" key="3">
    <source>
        <dbReference type="SAM" id="Phobius"/>
    </source>
</evidence>
<dbReference type="EMBL" id="CP046172">
    <property type="protein sequence ID" value="QIS15654.1"/>
    <property type="molecule type" value="Genomic_DNA"/>
</dbReference>
<accession>A0A6G9YR08</accession>
<dbReference type="RefSeq" id="WP_167477863.1">
    <property type="nucleotide sequence ID" value="NZ_CP046172.1"/>
</dbReference>
<sequence length="224" mass="23735">MADRVEPGTHSADITPATKPMPALSLEPPGNERARGGRALGVGLLAAIVVVLTIALISAVTLLFSVQQDRNHLSAERDRLEAELITLKSDRAGRDAGTAEFEKVEQLATGYAVGAAAVDYQDIDGWVARLKANTTAQLASKFDTTAIQLRDIVVPLRWKSTATAISSKVISVVGGTYKVNVFLNVHTTNAQSPGGNESTVTYTVTLDRALGWKVTDVGGLDLPK</sequence>
<keyword evidence="3" id="KW-1133">Transmembrane helix</keyword>
<feature type="transmembrane region" description="Helical" evidence="3">
    <location>
        <begin position="39"/>
        <end position="64"/>
    </location>
</feature>
<evidence type="ECO:0000256" key="1">
    <source>
        <dbReference type="SAM" id="Coils"/>
    </source>
</evidence>
<protein>
    <recommendedName>
        <fullName evidence="6">Mce-associated membrane protein</fullName>
    </recommendedName>
</protein>
<feature type="coiled-coil region" evidence="1">
    <location>
        <begin position="63"/>
        <end position="90"/>
    </location>
</feature>
<keyword evidence="3" id="KW-0472">Membrane</keyword>
<keyword evidence="5" id="KW-1185">Reference proteome</keyword>
<evidence type="ECO:0000256" key="2">
    <source>
        <dbReference type="SAM" id="MobiDB-lite"/>
    </source>
</evidence>
<dbReference type="KEGG" id="nah:F5544_39165"/>